<name>W2LK41_PHYNI</name>
<dbReference type="AlphaFoldDB" id="W2LK41"/>
<accession>W2LK41</accession>
<sequence>MKLFNKESPKKQTSVVSTIASRFENKPDEILQLLKLDVERDILFKLPESRID</sequence>
<protein>
    <submittedName>
        <fullName evidence="1">Uncharacterized protein</fullName>
    </submittedName>
</protein>
<reference evidence="1" key="1">
    <citation type="submission" date="2013-11" db="EMBL/GenBank/DDBJ databases">
        <title>The Genome Sequence of Phytophthora parasitica CHvinca01.</title>
        <authorList>
            <consortium name="The Broad Institute Genomics Platform"/>
            <person name="Russ C."/>
            <person name="Tyler B."/>
            <person name="Panabieres F."/>
            <person name="Shan W."/>
            <person name="Tripathy S."/>
            <person name="Grunwald N."/>
            <person name="Machado M."/>
            <person name="Johnson C.S."/>
            <person name="Arredondo F."/>
            <person name="Hong C."/>
            <person name="Coffey M."/>
            <person name="Young S.K."/>
            <person name="Zeng Q."/>
            <person name="Gargeya S."/>
            <person name="Fitzgerald M."/>
            <person name="Abouelleil A."/>
            <person name="Alvarado L."/>
            <person name="Chapman S.B."/>
            <person name="Gainer-Dewar J."/>
            <person name="Goldberg J."/>
            <person name="Griggs A."/>
            <person name="Gujja S."/>
            <person name="Hansen M."/>
            <person name="Howarth C."/>
            <person name="Imamovic A."/>
            <person name="Ireland A."/>
            <person name="Larimer J."/>
            <person name="McCowan C."/>
            <person name="Murphy C."/>
            <person name="Pearson M."/>
            <person name="Poon T.W."/>
            <person name="Priest M."/>
            <person name="Roberts A."/>
            <person name="Saif S."/>
            <person name="Shea T."/>
            <person name="Sykes S."/>
            <person name="Wortman J."/>
            <person name="Nusbaum C."/>
            <person name="Birren B."/>
        </authorList>
    </citation>
    <scope>NUCLEOTIDE SEQUENCE [LARGE SCALE GENOMIC DNA]</scope>
    <source>
        <strain evidence="1">CHvinca01</strain>
    </source>
</reference>
<evidence type="ECO:0000313" key="1">
    <source>
        <dbReference type="EMBL" id="ETL97074.1"/>
    </source>
</evidence>
<dbReference type="Proteomes" id="UP000054423">
    <property type="component" value="Unassembled WGS sequence"/>
</dbReference>
<dbReference type="EMBL" id="KI678769">
    <property type="protein sequence ID" value="ETL97074.1"/>
    <property type="molecule type" value="Genomic_DNA"/>
</dbReference>
<gene>
    <name evidence="1" type="ORF">L917_05571</name>
</gene>
<proteinExistence type="predicted"/>
<organism evidence="1">
    <name type="scientific">Phytophthora nicotianae</name>
    <name type="common">Potato buckeye rot agent</name>
    <name type="synonym">Phytophthora parasitica</name>
    <dbReference type="NCBI Taxonomy" id="4792"/>
    <lineage>
        <taxon>Eukaryota</taxon>
        <taxon>Sar</taxon>
        <taxon>Stramenopiles</taxon>
        <taxon>Oomycota</taxon>
        <taxon>Peronosporomycetes</taxon>
        <taxon>Peronosporales</taxon>
        <taxon>Peronosporaceae</taxon>
        <taxon>Phytophthora</taxon>
    </lineage>
</organism>